<dbReference type="EMBL" id="CAIX01000014">
    <property type="protein sequence ID" value="CCI41093.1"/>
    <property type="molecule type" value="Genomic_DNA"/>
</dbReference>
<proteinExistence type="predicted"/>
<dbReference type="Gene3D" id="2.60.120.1160">
    <property type="match status" value="1"/>
</dbReference>
<feature type="domain" description="Glycoside hydrolase 131 catalytic N-terminal" evidence="2">
    <location>
        <begin position="28"/>
        <end position="254"/>
    </location>
</feature>
<organism evidence="3 4">
    <name type="scientific">Albugo candida</name>
    <dbReference type="NCBI Taxonomy" id="65357"/>
    <lineage>
        <taxon>Eukaryota</taxon>
        <taxon>Sar</taxon>
        <taxon>Stramenopiles</taxon>
        <taxon>Oomycota</taxon>
        <taxon>Peronosporomycetes</taxon>
        <taxon>Albuginales</taxon>
        <taxon>Albuginaceae</taxon>
        <taxon>Albugo</taxon>
    </lineage>
</organism>
<keyword evidence="4" id="KW-1185">Reference proteome</keyword>
<dbReference type="Proteomes" id="UP000053237">
    <property type="component" value="Unassembled WGS sequence"/>
</dbReference>
<dbReference type="OrthoDB" id="120072at2759"/>
<protein>
    <recommendedName>
        <fullName evidence="2">Glycoside hydrolase 131 catalytic N-terminal domain-containing protein</fullName>
    </recommendedName>
</protein>
<dbReference type="InParanoid" id="A0A024G2K6"/>
<dbReference type="PANTHER" id="PTHR34612:SF6">
    <property type="entry name" value="GLYCOSIDE HYDROLASE 131 CATALYTIC N-TERMINAL DOMAIN-CONTAINING PROTEIN"/>
    <property type="match status" value="1"/>
</dbReference>
<evidence type="ECO:0000259" key="2">
    <source>
        <dbReference type="Pfam" id="PF18271"/>
    </source>
</evidence>
<evidence type="ECO:0000256" key="1">
    <source>
        <dbReference type="SAM" id="SignalP"/>
    </source>
</evidence>
<accession>A0A024G2K6</accession>
<gene>
    <name evidence="3" type="ORF">BN9_018770</name>
</gene>
<dbReference type="InterPro" id="IPR041524">
    <property type="entry name" value="GH131_N"/>
</dbReference>
<dbReference type="AlphaFoldDB" id="A0A024G2K6"/>
<dbReference type="Pfam" id="PF18271">
    <property type="entry name" value="GH131_N"/>
    <property type="match status" value="1"/>
</dbReference>
<name>A0A024G2K6_9STRA</name>
<dbReference type="PANTHER" id="PTHR34612">
    <property type="entry name" value="GH131_N DOMAIN-CONTAINING PROTEIN"/>
    <property type="match status" value="1"/>
</dbReference>
<keyword evidence="1" id="KW-0732">Signal</keyword>
<evidence type="ECO:0000313" key="4">
    <source>
        <dbReference type="Proteomes" id="UP000053237"/>
    </source>
</evidence>
<feature type="chain" id="PRO_5001529193" description="Glycoside hydrolase 131 catalytic N-terminal domain-containing protein" evidence="1">
    <location>
        <begin position="20"/>
        <end position="260"/>
    </location>
</feature>
<evidence type="ECO:0000313" key="3">
    <source>
        <dbReference type="EMBL" id="CCI41093.1"/>
    </source>
</evidence>
<comment type="caution">
    <text evidence="3">The sequence shown here is derived from an EMBL/GenBank/DDBJ whole genome shotgun (WGS) entry which is preliminary data.</text>
</comment>
<reference evidence="3 4" key="1">
    <citation type="submission" date="2012-05" db="EMBL/GenBank/DDBJ databases">
        <title>Recombination and specialization in a pathogen metapopulation.</title>
        <authorList>
            <person name="Gardiner A."/>
            <person name="Kemen E."/>
            <person name="Schultz-Larsen T."/>
            <person name="MacLean D."/>
            <person name="Van Oosterhout C."/>
            <person name="Jones J.D.G."/>
        </authorList>
    </citation>
    <scope>NUCLEOTIDE SEQUENCE [LARGE SCALE GENOMIC DNA]</scope>
    <source>
        <strain evidence="3 4">Ac Nc2</strain>
    </source>
</reference>
<dbReference type="STRING" id="65357.A0A024G2K6"/>
<sequence>MTLIKLLIILCSISYLVDCETDPNFHMPFNGAFYNLTLSNLSSKYQLHIIEQRPNTSDRRLDKYIHLNTVLRNTTYNGDNGSAEIIVDTQATFQTQTNFKRTELVRTVDISGGCIFVRFSILVEKEFSNSELNYQIGFLESHKGEVRIQQAGLSSPEIRILNESNPNAVIVSFPLEYGTYHNFGIQGNRTAFAYYYSMDDAPLDRVGEAPFTKLDPELTADGEVHFGLLSYMENHTPIEPDSLIFSGITIAETETTSAEG</sequence>
<feature type="signal peptide" evidence="1">
    <location>
        <begin position="1"/>
        <end position="19"/>
    </location>
</feature>